<dbReference type="HOGENOM" id="CLU_153199_1_0_2"/>
<comment type="similarity">
    <text evidence="2">Belongs to the DsrC/TusE family.</text>
</comment>
<dbReference type="InterPro" id="IPR025526">
    <property type="entry name" value="DsrC-like_dom_sf"/>
</dbReference>
<gene>
    <name evidence="5" type="ORF">Asulf_02292</name>
</gene>
<dbReference type="GO" id="GO:0002143">
    <property type="term" value="P:tRNA wobble position uridine thiolation"/>
    <property type="evidence" value="ECO:0007669"/>
    <property type="project" value="TreeGrafter"/>
</dbReference>
<dbReference type="GO" id="GO:0016740">
    <property type="term" value="F:transferase activity"/>
    <property type="evidence" value="ECO:0007669"/>
    <property type="project" value="UniProtKB-KW"/>
</dbReference>
<reference evidence="5 6" key="1">
    <citation type="journal article" date="2013" name="Genome Announc.">
        <title>Complete Genome Sequence of the Thermophilic and Facultatively Chemolithoautotrophic Sulfate Reducer Archaeoglobus sulfaticallidus Strain PM70-1T.</title>
        <authorList>
            <person name="Stokke R."/>
            <person name="Hocking W.P."/>
            <person name="Steinsbu B.O."/>
            <person name="Steen I.H."/>
        </authorList>
    </citation>
    <scope>NUCLEOTIDE SEQUENCE [LARGE SCALE GENOMIC DNA]</scope>
    <source>
        <strain evidence="5">PM70-1</strain>
    </source>
</reference>
<dbReference type="EMBL" id="CP005290">
    <property type="protein sequence ID" value="AGK62244.1"/>
    <property type="molecule type" value="Genomic_DNA"/>
</dbReference>
<dbReference type="Gene3D" id="1.10.10.370">
    <property type="entry name" value="DsrC-like protein, C-terminal domain"/>
    <property type="match status" value="1"/>
</dbReference>
<dbReference type="InterPro" id="IPR007453">
    <property type="entry name" value="DsrC/TusE"/>
</dbReference>
<dbReference type="InterPro" id="IPR042072">
    <property type="entry name" value="DsrC-like_C"/>
</dbReference>
<name>N0BF08_9EURY</name>
<dbReference type="GO" id="GO:0005737">
    <property type="term" value="C:cytoplasm"/>
    <property type="evidence" value="ECO:0007669"/>
    <property type="project" value="UniProtKB-SubCell"/>
</dbReference>
<dbReference type="GeneID" id="15393925"/>
<dbReference type="NCBIfam" id="TIGR03342">
    <property type="entry name" value="dsrC_tusE_dsvC"/>
    <property type="match status" value="1"/>
</dbReference>
<evidence type="ECO:0000256" key="2">
    <source>
        <dbReference type="ARBA" id="ARBA00005718"/>
    </source>
</evidence>
<evidence type="ECO:0000256" key="3">
    <source>
        <dbReference type="ARBA" id="ARBA00022490"/>
    </source>
</evidence>
<dbReference type="PANTHER" id="PTHR37010">
    <property type="entry name" value="SULFURTRANSFERASE TUSE"/>
    <property type="match status" value="1"/>
</dbReference>
<proteinExistence type="inferred from homology"/>
<evidence type="ECO:0000256" key="1">
    <source>
        <dbReference type="ARBA" id="ARBA00004496"/>
    </source>
</evidence>
<dbReference type="FunFam" id="1.10.10.370:FF:000001">
    <property type="entry name" value="Sulfurtransferase"/>
    <property type="match status" value="1"/>
</dbReference>
<evidence type="ECO:0000313" key="5">
    <source>
        <dbReference type="EMBL" id="AGK62244.1"/>
    </source>
</evidence>
<organism evidence="5 6">
    <name type="scientific">Archaeoglobus sulfaticallidus PM70-1</name>
    <dbReference type="NCBI Taxonomy" id="387631"/>
    <lineage>
        <taxon>Archaea</taxon>
        <taxon>Methanobacteriati</taxon>
        <taxon>Methanobacteriota</taxon>
        <taxon>Archaeoglobi</taxon>
        <taxon>Archaeoglobales</taxon>
        <taxon>Archaeoglobaceae</taxon>
        <taxon>Archaeoglobus</taxon>
    </lineage>
</organism>
<dbReference type="PIRSF" id="PIRSF006223">
    <property type="entry name" value="DsrC_TusE"/>
    <property type="match status" value="1"/>
</dbReference>
<dbReference type="SUPFAM" id="SSF69721">
    <property type="entry name" value="DsrC, the gamma subunit of dissimilatory sulfite reductase"/>
    <property type="match status" value="1"/>
</dbReference>
<dbReference type="PANTHER" id="PTHR37010:SF1">
    <property type="entry name" value="SULFURTRANSFERASE TUSE"/>
    <property type="match status" value="1"/>
</dbReference>
<dbReference type="STRING" id="387631.Asulf_02292"/>
<keyword evidence="6" id="KW-1185">Reference proteome</keyword>
<dbReference type="OrthoDB" id="23307at2157"/>
<protein>
    <submittedName>
        <fullName evidence="5">Dissimilatory sulfite reductase (Desulfoviridin), gamma subunit</fullName>
    </submittedName>
</protein>
<dbReference type="Pfam" id="PF04358">
    <property type="entry name" value="DsrC"/>
    <property type="match status" value="1"/>
</dbReference>
<dbReference type="AlphaFoldDB" id="N0BF08"/>
<keyword evidence="4" id="KW-0808">Transferase</keyword>
<dbReference type="Gene3D" id="3.30.1420.10">
    <property type="match status" value="1"/>
</dbReference>
<dbReference type="GO" id="GO:0097163">
    <property type="term" value="F:sulfur carrier activity"/>
    <property type="evidence" value="ECO:0007669"/>
    <property type="project" value="TreeGrafter"/>
</dbReference>
<dbReference type="Proteomes" id="UP000013307">
    <property type="component" value="Chromosome"/>
</dbReference>
<accession>N0BF08</accession>
<dbReference type="eggNOG" id="arCOG04486">
    <property type="taxonomic scope" value="Archaea"/>
</dbReference>
<dbReference type="RefSeq" id="WP_015591840.1">
    <property type="nucleotide sequence ID" value="NC_021169.1"/>
</dbReference>
<sequence length="116" mass="13323">MPEIEVKGRKLLLDEDGFLQDWEEWDEDVAKALAADDRWTGAKVELTDEHWEIIRFLRSYYEKYGVAPPIRILVKEVKKAFGPEKGNLKYLYKLFPQGPAKDACRIAGLPKPTGCV</sequence>
<evidence type="ECO:0000256" key="4">
    <source>
        <dbReference type="ARBA" id="ARBA00022679"/>
    </source>
</evidence>
<evidence type="ECO:0000313" key="6">
    <source>
        <dbReference type="Proteomes" id="UP000013307"/>
    </source>
</evidence>
<dbReference type="InterPro" id="IPR043163">
    <property type="entry name" value="DsrC-like_N"/>
</dbReference>
<keyword evidence="3" id="KW-0963">Cytoplasm</keyword>
<comment type="subcellular location">
    <subcellularLocation>
        <location evidence="1">Cytoplasm</location>
    </subcellularLocation>
</comment>
<dbReference type="KEGG" id="ast:Asulf_02292"/>